<geneLocation type="mitochondrion" evidence="1"/>
<dbReference type="Gene3D" id="3.40.50.10490">
    <property type="entry name" value="Glucose-6-phosphate isomerase like protein, domain 1"/>
    <property type="match status" value="1"/>
</dbReference>
<dbReference type="AlphaFoldDB" id="A0A8B6QMW8"/>
<sequence>MKIKKVKIKQLLKLNLLRSKVYEQPIKKMKFDNLIDSNLNQIIVDIKKVLQIIFRYHQIEKRILFVGLPYKLESRINQYTRHVAIPKTFDVQGMISNPNWKSLKSGRNSTQIQLKEMSRFLLPKLTKRLDLIVLFEHDKSKIIFSEAEVAKIPLVSFGTDSNTLNTASYRVEGNFKNVSNKNIFFIGLNFLFKTPGKMTSNRV</sequence>
<protein>
    <submittedName>
        <fullName evidence="1">Ribosomal protein S2</fullName>
    </submittedName>
</protein>
<dbReference type="RefSeq" id="YP_010247916.1">
    <property type="nucleotide sequence ID" value="NC_060304.1"/>
</dbReference>
<dbReference type="GeneID" id="70637782"/>
<dbReference type="GO" id="GO:0005840">
    <property type="term" value="C:ribosome"/>
    <property type="evidence" value="ECO:0007669"/>
    <property type="project" value="UniProtKB-KW"/>
</dbReference>
<name>A0A8B6QMW8_9STRA</name>
<proteinExistence type="predicted"/>
<gene>
    <name evidence="1" type="primary">rps2</name>
</gene>
<keyword evidence="1" id="KW-0689">Ribosomal protein</keyword>
<dbReference type="SUPFAM" id="SSF52313">
    <property type="entry name" value="Ribosomal protein S2"/>
    <property type="match status" value="1"/>
</dbReference>
<reference evidence="1" key="1">
    <citation type="submission" date="2021-01" db="EMBL/GenBank/DDBJ databases">
        <authorList>
            <person name="He Z."/>
            <person name="Chen N."/>
        </authorList>
    </citation>
    <scope>NUCLEOTIDE SEQUENCE</scope>
    <source>
        <strain evidence="1">CNS00135</strain>
    </source>
</reference>
<dbReference type="EMBL" id="MW436413">
    <property type="protein sequence ID" value="QTJ30061.1"/>
    <property type="molecule type" value="Genomic_DNA"/>
</dbReference>
<accession>A0A8B6QMW8</accession>
<keyword evidence="1" id="KW-0496">Mitochondrion</keyword>
<organism evidence="1">
    <name type="scientific">Pseudo-nitzschia delicatissima</name>
    <dbReference type="NCBI Taxonomy" id="44447"/>
    <lineage>
        <taxon>Eukaryota</taxon>
        <taxon>Sar</taxon>
        <taxon>Stramenopiles</taxon>
        <taxon>Ochrophyta</taxon>
        <taxon>Bacillariophyta</taxon>
        <taxon>Bacillariophyceae</taxon>
        <taxon>Bacillariophycidae</taxon>
        <taxon>Bacillariales</taxon>
        <taxon>Bacillariaceae</taxon>
        <taxon>Pseudo-nitzschia</taxon>
    </lineage>
</organism>
<evidence type="ECO:0000313" key="1">
    <source>
        <dbReference type="EMBL" id="QTJ30061.1"/>
    </source>
</evidence>
<keyword evidence="1" id="KW-0687">Ribonucleoprotein</keyword>
<dbReference type="InterPro" id="IPR023591">
    <property type="entry name" value="Ribosomal_uS2_flav_dom_sf"/>
</dbReference>